<evidence type="ECO:0000313" key="4">
    <source>
        <dbReference type="EMBL" id="WCO65597.1"/>
    </source>
</evidence>
<dbReference type="InterPro" id="IPR013974">
    <property type="entry name" value="SAF"/>
</dbReference>
<evidence type="ECO:0000313" key="5">
    <source>
        <dbReference type="Proteomes" id="UP001216390"/>
    </source>
</evidence>
<feature type="compositionally biased region" description="Polar residues" evidence="1">
    <location>
        <begin position="251"/>
        <end position="261"/>
    </location>
</feature>
<feature type="region of interest" description="Disordered" evidence="1">
    <location>
        <begin position="230"/>
        <end position="261"/>
    </location>
</feature>
<keyword evidence="2" id="KW-0472">Membrane</keyword>
<keyword evidence="2" id="KW-1133">Transmembrane helix</keyword>
<proteinExistence type="predicted"/>
<dbReference type="Gene3D" id="3.90.1210.10">
    <property type="entry name" value="Antifreeze-like/N-acetylneuraminic acid synthase C-terminal domain"/>
    <property type="match status" value="1"/>
</dbReference>
<dbReference type="CDD" id="cd11614">
    <property type="entry name" value="SAF_CpaB_FlgA_like"/>
    <property type="match status" value="1"/>
</dbReference>
<feature type="region of interest" description="Disordered" evidence="1">
    <location>
        <begin position="1"/>
        <end position="31"/>
    </location>
</feature>
<keyword evidence="2" id="KW-0812">Transmembrane</keyword>
<keyword evidence="5" id="KW-1185">Reference proteome</keyword>
<dbReference type="Proteomes" id="UP001216390">
    <property type="component" value="Chromosome"/>
</dbReference>
<sequence length="261" mass="25565">MAATQIRPPSAPADGADGGDGGRSRRIAPRRGLPGGRAVVGGLLVAVAAVGIFAAVSGAGQGPSTSYVVAARDVEPGATLTADDLELSAIDLPAGQRDRAFTQVGDLTGAVAVGPLSEGELVQAGGLAEGSDASVPTLSLSVPEANADAGDLQRGDTVQVYATYGSDTGGTTILLAPEATVVGVEAGEETVATGGEVLLRLAVPTPEERVAVINAAVTGEVALVRTTGVDDPGATERFVPSEDVDAPSGASGPTTTTEGDG</sequence>
<protein>
    <submittedName>
        <fullName evidence="4">SAF domain-containing protein</fullName>
    </submittedName>
</protein>
<evidence type="ECO:0000256" key="2">
    <source>
        <dbReference type="SAM" id="Phobius"/>
    </source>
</evidence>
<dbReference type="KEGG" id="ima:PO878_13920"/>
<organism evidence="4 5">
    <name type="scientific">Iamia majanohamensis</name>
    <dbReference type="NCBI Taxonomy" id="467976"/>
    <lineage>
        <taxon>Bacteria</taxon>
        <taxon>Bacillati</taxon>
        <taxon>Actinomycetota</taxon>
        <taxon>Acidimicrobiia</taxon>
        <taxon>Acidimicrobiales</taxon>
        <taxon>Iamiaceae</taxon>
        <taxon>Iamia</taxon>
    </lineage>
</organism>
<accession>A0AAE9YAT8</accession>
<feature type="domain" description="SAF" evidence="3">
    <location>
        <begin position="65"/>
        <end position="128"/>
    </location>
</feature>
<gene>
    <name evidence="4" type="ORF">PO878_13920</name>
</gene>
<dbReference type="RefSeq" id="WP_272735124.1">
    <property type="nucleotide sequence ID" value="NZ_CP116942.1"/>
</dbReference>
<dbReference type="SMART" id="SM00858">
    <property type="entry name" value="SAF"/>
    <property type="match status" value="1"/>
</dbReference>
<name>A0AAE9YAT8_9ACTN</name>
<evidence type="ECO:0000259" key="3">
    <source>
        <dbReference type="SMART" id="SM00858"/>
    </source>
</evidence>
<reference evidence="4" key="1">
    <citation type="submission" date="2023-01" db="EMBL/GenBank/DDBJ databases">
        <title>The diversity of Class Acidimicrobiia in South China Sea sediment environments and the proposal of Iamia marina sp. nov., a novel species of the genus Iamia.</title>
        <authorList>
            <person name="He Y."/>
            <person name="Tian X."/>
        </authorList>
    </citation>
    <scope>NUCLEOTIDE SEQUENCE</scope>
    <source>
        <strain evidence="4">DSM 19957</strain>
    </source>
</reference>
<evidence type="ECO:0000256" key="1">
    <source>
        <dbReference type="SAM" id="MobiDB-lite"/>
    </source>
</evidence>
<dbReference type="EMBL" id="CP116942">
    <property type="protein sequence ID" value="WCO65597.1"/>
    <property type="molecule type" value="Genomic_DNA"/>
</dbReference>
<dbReference type="AlphaFoldDB" id="A0AAE9YAT8"/>
<dbReference type="Pfam" id="PF08666">
    <property type="entry name" value="SAF"/>
    <property type="match status" value="1"/>
</dbReference>
<feature type="transmembrane region" description="Helical" evidence="2">
    <location>
        <begin position="35"/>
        <end position="56"/>
    </location>
</feature>